<feature type="domain" description="ABC transporter" evidence="4">
    <location>
        <begin position="19"/>
        <end position="249"/>
    </location>
</feature>
<dbReference type="InterPro" id="IPR017871">
    <property type="entry name" value="ABC_transporter-like_CS"/>
</dbReference>
<dbReference type="AlphaFoldDB" id="X1A459"/>
<accession>X1A459</accession>
<name>X1A459_9ZZZZ</name>
<evidence type="ECO:0000256" key="3">
    <source>
        <dbReference type="ARBA" id="ARBA00022840"/>
    </source>
</evidence>
<protein>
    <recommendedName>
        <fullName evidence="4">ABC transporter domain-containing protein</fullName>
    </recommendedName>
</protein>
<dbReference type="SMART" id="SM00382">
    <property type="entry name" value="AAA"/>
    <property type="match status" value="1"/>
</dbReference>
<dbReference type="PROSITE" id="PS50893">
    <property type="entry name" value="ABC_TRANSPORTER_2"/>
    <property type="match status" value="1"/>
</dbReference>
<dbReference type="PROSITE" id="PS00211">
    <property type="entry name" value="ABC_TRANSPORTER_1"/>
    <property type="match status" value="1"/>
</dbReference>
<dbReference type="InterPro" id="IPR027417">
    <property type="entry name" value="P-loop_NTPase"/>
</dbReference>
<evidence type="ECO:0000256" key="1">
    <source>
        <dbReference type="ARBA" id="ARBA00022448"/>
    </source>
</evidence>
<dbReference type="InterPro" id="IPR003439">
    <property type="entry name" value="ABC_transporter-like_ATP-bd"/>
</dbReference>
<evidence type="ECO:0000256" key="2">
    <source>
        <dbReference type="ARBA" id="ARBA00022741"/>
    </source>
</evidence>
<dbReference type="Gene3D" id="3.40.50.300">
    <property type="entry name" value="P-loop containing nucleotide triphosphate hydrolases"/>
    <property type="match status" value="1"/>
</dbReference>
<dbReference type="EMBL" id="BART01008029">
    <property type="protein sequence ID" value="GAG67543.1"/>
    <property type="molecule type" value="Genomic_DNA"/>
</dbReference>
<sequence>KVMKPDQAKKRPAENLIALELHGVSKTFHSDSGTKVRALEGVNLLVRQGEFITLVGATGCGKTTLLNLIAGLDTPDDGYLCLSNGLRFGDNIAYVFQHYTLFPWRSALGNVAFGLQMRGVPRKQRKSRASGLLSKVGLSDFKNVYPHELSGGMRQRAAIAQALAIQPKLLLMDEPFGAVDDSTRSELQQMLTELWQGHLPTILFVTHNIDEAIVLGGKVVVFSDRPGKIVREFKIDLPRPRNRMTEEFTDLFIQIRRSLSGQLD</sequence>
<gene>
    <name evidence="5" type="ORF">S01H4_18138</name>
</gene>
<keyword evidence="3" id="KW-0067">ATP-binding</keyword>
<dbReference type="GO" id="GO:0016887">
    <property type="term" value="F:ATP hydrolysis activity"/>
    <property type="evidence" value="ECO:0007669"/>
    <property type="project" value="InterPro"/>
</dbReference>
<organism evidence="5">
    <name type="scientific">marine sediment metagenome</name>
    <dbReference type="NCBI Taxonomy" id="412755"/>
    <lineage>
        <taxon>unclassified sequences</taxon>
        <taxon>metagenomes</taxon>
        <taxon>ecological metagenomes</taxon>
    </lineage>
</organism>
<dbReference type="InterPro" id="IPR050166">
    <property type="entry name" value="ABC_transporter_ATP-bind"/>
</dbReference>
<reference evidence="5" key="1">
    <citation type="journal article" date="2014" name="Front. Microbiol.">
        <title>High frequency of phylogenetically diverse reductive dehalogenase-homologous genes in deep subseafloor sedimentary metagenomes.</title>
        <authorList>
            <person name="Kawai M."/>
            <person name="Futagami T."/>
            <person name="Toyoda A."/>
            <person name="Takaki Y."/>
            <person name="Nishi S."/>
            <person name="Hori S."/>
            <person name="Arai W."/>
            <person name="Tsubouchi T."/>
            <person name="Morono Y."/>
            <person name="Uchiyama I."/>
            <person name="Ito T."/>
            <person name="Fujiyama A."/>
            <person name="Inagaki F."/>
            <person name="Takami H."/>
        </authorList>
    </citation>
    <scope>NUCLEOTIDE SEQUENCE</scope>
    <source>
        <strain evidence="5">Expedition CK06-06</strain>
    </source>
</reference>
<evidence type="ECO:0000259" key="4">
    <source>
        <dbReference type="PROSITE" id="PS50893"/>
    </source>
</evidence>
<keyword evidence="1" id="KW-0813">Transport</keyword>
<dbReference type="PANTHER" id="PTHR42788">
    <property type="entry name" value="TAURINE IMPORT ATP-BINDING PROTEIN-RELATED"/>
    <property type="match status" value="1"/>
</dbReference>
<dbReference type="SUPFAM" id="SSF52540">
    <property type="entry name" value="P-loop containing nucleoside triphosphate hydrolases"/>
    <property type="match status" value="1"/>
</dbReference>
<dbReference type="InterPro" id="IPR003593">
    <property type="entry name" value="AAA+_ATPase"/>
</dbReference>
<dbReference type="Pfam" id="PF00005">
    <property type="entry name" value="ABC_tran"/>
    <property type="match status" value="1"/>
</dbReference>
<proteinExistence type="predicted"/>
<evidence type="ECO:0000313" key="5">
    <source>
        <dbReference type="EMBL" id="GAG67543.1"/>
    </source>
</evidence>
<dbReference type="GO" id="GO:0005524">
    <property type="term" value="F:ATP binding"/>
    <property type="evidence" value="ECO:0007669"/>
    <property type="project" value="UniProtKB-KW"/>
</dbReference>
<comment type="caution">
    <text evidence="5">The sequence shown here is derived from an EMBL/GenBank/DDBJ whole genome shotgun (WGS) entry which is preliminary data.</text>
</comment>
<dbReference type="CDD" id="cd03293">
    <property type="entry name" value="ABC_NrtD_SsuB_transporters"/>
    <property type="match status" value="1"/>
</dbReference>
<dbReference type="PANTHER" id="PTHR42788:SF13">
    <property type="entry name" value="ALIPHATIC SULFONATES IMPORT ATP-BINDING PROTEIN SSUB"/>
    <property type="match status" value="1"/>
</dbReference>
<feature type="non-terminal residue" evidence="5">
    <location>
        <position position="1"/>
    </location>
</feature>
<keyword evidence="2" id="KW-0547">Nucleotide-binding</keyword>